<dbReference type="EMBL" id="RQZA01000018">
    <property type="protein sequence ID" value="RRD29470.1"/>
    <property type="molecule type" value="Genomic_DNA"/>
</dbReference>
<organism evidence="1 2">
    <name type="scientific">Streptococcus minor</name>
    <dbReference type="NCBI Taxonomy" id="229549"/>
    <lineage>
        <taxon>Bacteria</taxon>
        <taxon>Bacillati</taxon>
        <taxon>Bacillota</taxon>
        <taxon>Bacilli</taxon>
        <taxon>Lactobacillales</taxon>
        <taxon>Streptococcaceae</taxon>
        <taxon>Streptococcus</taxon>
    </lineage>
</organism>
<sequence length="117" mass="13611">MRLFNTIEKQWIDLMLGINFLGRDILRRQLTCSHIILEDKSCSNLSLILETSSTERYLLHESVPIIMQAYQSDSVPIEFLIHIVDGFVRELEVYNAAGLELQVDKITLDKLKYEVRV</sequence>
<dbReference type="AlphaFoldDB" id="A0A3P1V7J0"/>
<dbReference type="STRING" id="1123309.GCA_000377005_00784"/>
<reference evidence="1 2" key="1">
    <citation type="submission" date="2018-11" db="EMBL/GenBank/DDBJ databases">
        <title>Genomes From Bacteria Associated with the Canine Oral Cavity: a Test Case for Automated Genome-Based Taxonomic Assignment.</title>
        <authorList>
            <person name="Coil D.A."/>
            <person name="Jospin G."/>
            <person name="Darling A.E."/>
            <person name="Wallis C."/>
            <person name="Davis I.J."/>
            <person name="Harris S."/>
            <person name="Eisen J.A."/>
            <person name="Holcombe L.J."/>
            <person name="O'Flynn C."/>
        </authorList>
    </citation>
    <scope>NUCLEOTIDE SEQUENCE [LARGE SCALE GENOMIC DNA]</scope>
    <source>
        <strain evidence="1 2">OH4621_COT-116</strain>
    </source>
</reference>
<name>A0A3P1V7J0_9STRE</name>
<proteinExistence type="predicted"/>
<dbReference type="RefSeq" id="WP_124778025.1">
    <property type="nucleotide sequence ID" value="NZ_RQZA01000018.1"/>
</dbReference>
<evidence type="ECO:0000313" key="2">
    <source>
        <dbReference type="Proteomes" id="UP000281771"/>
    </source>
</evidence>
<evidence type="ECO:0000313" key="1">
    <source>
        <dbReference type="EMBL" id="RRD29470.1"/>
    </source>
</evidence>
<protein>
    <submittedName>
        <fullName evidence="1">Uncharacterized protein</fullName>
    </submittedName>
</protein>
<gene>
    <name evidence="1" type="ORF">EII38_09685</name>
</gene>
<comment type="caution">
    <text evidence="1">The sequence shown here is derived from an EMBL/GenBank/DDBJ whole genome shotgun (WGS) entry which is preliminary data.</text>
</comment>
<dbReference type="Proteomes" id="UP000281771">
    <property type="component" value="Unassembled WGS sequence"/>
</dbReference>
<keyword evidence="2" id="KW-1185">Reference proteome</keyword>
<accession>A0A3P1V7J0</accession>